<feature type="non-terminal residue" evidence="1">
    <location>
        <position position="1"/>
    </location>
</feature>
<sequence>TINTINDNNETILNTDFLNKLLNNKSYKLNIETVKTNFEYNDE</sequence>
<dbReference type="Proteomes" id="UP000789759">
    <property type="component" value="Unassembled WGS sequence"/>
</dbReference>
<proteinExistence type="predicted"/>
<evidence type="ECO:0000313" key="1">
    <source>
        <dbReference type="EMBL" id="CAG8824800.1"/>
    </source>
</evidence>
<feature type="non-terminal residue" evidence="1">
    <location>
        <position position="43"/>
    </location>
</feature>
<accession>A0A9N9KGB0</accession>
<name>A0A9N9KGB0_9GLOM</name>
<organism evidence="1 2">
    <name type="scientific">Cetraspora pellucida</name>
    <dbReference type="NCBI Taxonomy" id="1433469"/>
    <lineage>
        <taxon>Eukaryota</taxon>
        <taxon>Fungi</taxon>
        <taxon>Fungi incertae sedis</taxon>
        <taxon>Mucoromycota</taxon>
        <taxon>Glomeromycotina</taxon>
        <taxon>Glomeromycetes</taxon>
        <taxon>Diversisporales</taxon>
        <taxon>Gigasporaceae</taxon>
        <taxon>Cetraspora</taxon>
    </lineage>
</organism>
<keyword evidence="2" id="KW-1185">Reference proteome</keyword>
<gene>
    <name evidence="1" type="ORF">CPELLU_LOCUS20035</name>
</gene>
<reference evidence="1" key="1">
    <citation type="submission" date="2021-06" db="EMBL/GenBank/DDBJ databases">
        <authorList>
            <person name="Kallberg Y."/>
            <person name="Tangrot J."/>
            <person name="Rosling A."/>
        </authorList>
    </citation>
    <scope>NUCLEOTIDE SEQUENCE</scope>
    <source>
        <strain evidence="1">FL966</strain>
    </source>
</reference>
<dbReference type="AlphaFoldDB" id="A0A9N9KGB0"/>
<protein>
    <submittedName>
        <fullName evidence="1">14715_t:CDS:1</fullName>
    </submittedName>
</protein>
<comment type="caution">
    <text evidence="1">The sequence shown here is derived from an EMBL/GenBank/DDBJ whole genome shotgun (WGS) entry which is preliminary data.</text>
</comment>
<evidence type="ECO:0000313" key="2">
    <source>
        <dbReference type="Proteomes" id="UP000789759"/>
    </source>
</evidence>
<dbReference type="EMBL" id="CAJVQA010054842">
    <property type="protein sequence ID" value="CAG8824800.1"/>
    <property type="molecule type" value="Genomic_DNA"/>
</dbReference>